<dbReference type="Proteomes" id="UP000050863">
    <property type="component" value="Unassembled WGS sequence"/>
</dbReference>
<sequence>MSEIEIKIHPDSADFLRLVAKNDAAAELDAQRLFILNEISVENIDEMVKLVNNNGKPRVMRWGKSGFDPKVRVPEFMTIPDFKALLQNRAVYKDLPATKSKPARTVRVDLAKHWLEDPTRYIYDGLVFDSKRNSKDEINLWRGFGITPAPGDWSKMEEHIAKILAAGEAPSEKYLLHWLAFAFQNPTERAEVAVALMSEAKGTGKGMLGRAIVKAFGAHGLQILQRSQLTGKFNAHHALCGFLFSDEAVRPDRVEDDNVLKGIITEDTIQIERKGIDLVTMRNALKVMLASNNSKIVQASEDERRYAVFEVSTKRQQDQKYFRAIQEQLDDGGLAGMMYDLQNRPLGEWHPRSGIPATKALKAQQVLSLGAKESWLYGYLLSGVLDCQSRAAPNIVKSGEFFDLARKRPKMGHNGDPTLSTFLEDWGCERKRSNGSHWVFPPLSEMRTAWLKAKPFCPPFANPEAEWSSGMDIDDDDDEFG</sequence>
<dbReference type="OrthoDB" id="8215052at2"/>
<protein>
    <recommendedName>
        <fullName evidence="1">NrS-1 polymerase-like helicase domain-containing protein</fullName>
    </recommendedName>
</protein>
<organism evidence="2 3">
    <name type="scientific">Bradyrhizobium jicamae</name>
    <dbReference type="NCBI Taxonomy" id="280332"/>
    <lineage>
        <taxon>Bacteria</taxon>
        <taxon>Pseudomonadati</taxon>
        <taxon>Pseudomonadota</taxon>
        <taxon>Alphaproteobacteria</taxon>
        <taxon>Hyphomicrobiales</taxon>
        <taxon>Nitrobacteraceae</taxon>
        <taxon>Bradyrhizobium</taxon>
    </lineage>
</organism>
<reference evidence="2 3" key="1">
    <citation type="submission" date="2014-03" db="EMBL/GenBank/DDBJ databases">
        <title>Bradyrhizobium valentinum sp. nov., isolated from effective nodules of Lupinus mariae-josephae, a lupine endemic of basic-lime soils in Eastern Spain.</title>
        <authorList>
            <person name="Duran D."/>
            <person name="Rey L."/>
            <person name="Navarro A."/>
            <person name="Busquets A."/>
            <person name="Imperial J."/>
            <person name="Ruiz-Argueso T."/>
        </authorList>
    </citation>
    <scope>NUCLEOTIDE SEQUENCE [LARGE SCALE GENOMIC DNA]</scope>
    <source>
        <strain evidence="2 3">PAC68</strain>
    </source>
</reference>
<gene>
    <name evidence="2" type="ORF">CQ12_21480</name>
</gene>
<dbReference type="EMBL" id="LLXZ01000054">
    <property type="protein sequence ID" value="KRR10842.1"/>
    <property type="molecule type" value="Genomic_DNA"/>
</dbReference>
<dbReference type="InterPro" id="IPR027417">
    <property type="entry name" value="P-loop_NTPase"/>
</dbReference>
<evidence type="ECO:0000313" key="3">
    <source>
        <dbReference type="Proteomes" id="UP000050863"/>
    </source>
</evidence>
<dbReference type="STRING" id="280332.CQ12_21480"/>
<dbReference type="AlphaFoldDB" id="A0A0R3LSF1"/>
<evidence type="ECO:0000313" key="2">
    <source>
        <dbReference type="EMBL" id="KRR10842.1"/>
    </source>
</evidence>
<evidence type="ECO:0000259" key="1">
    <source>
        <dbReference type="Pfam" id="PF19263"/>
    </source>
</evidence>
<name>A0A0R3LSF1_9BRAD</name>
<dbReference type="InterPro" id="IPR045455">
    <property type="entry name" value="NrS-1_pol-like_helicase"/>
</dbReference>
<accession>A0A0R3LSF1</accession>
<dbReference type="RefSeq" id="WP_057834849.1">
    <property type="nucleotide sequence ID" value="NZ_LLXZ01000054.1"/>
</dbReference>
<dbReference type="Pfam" id="PF19263">
    <property type="entry name" value="DUF5906"/>
    <property type="match status" value="1"/>
</dbReference>
<comment type="caution">
    <text evidence="2">The sequence shown here is derived from an EMBL/GenBank/DDBJ whole genome shotgun (WGS) entry which is preliminary data.</text>
</comment>
<feature type="domain" description="NrS-1 polymerase-like helicase" evidence="1">
    <location>
        <begin position="197"/>
        <end position="305"/>
    </location>
</feature>
<proteinExistence type="predicted"/>
<dbReference type="Gene3D" id="3.40.50.300">
    <property type="entry name" value="P-loop containing nucleotide triphosphate hydrolases"/>
    <property type="match status" value="1"/>
</dbReference>
<keyword evidence="3" id="KW-1185">Reference proteome</keyword>